<evidence type="ECO:0000313" key="1">
    <source>
        <dbReference type="EMBL" id="KAI9639594.1"/>
    </source>
</evidence>
<dbReference type="GO" id="GO:0043248">
    <property type="term" value="P:proteasome assembly"/>
    <property type="evidence" value="ECO:0007669"/>
    <property type="project" value="InterPro"/>
</dbReference>
<dbReference type="AlphaFoldDB" id="A0AA38HHX9"/>
<proteinExistence type="predicted"/>
<dbReference type="PANTHER" id="PTHR33559:SF1">
    <property type="entry name" value="PROTEASOME ASSEMBLY CHAPERONE 4"/>
    <property type="match status" value="1"/>
</dbReference>
<accession>A0AA38HHX9</accession>
<dbReference type="InterPro" id="IPR032157">
    <property type="entry name" value="PAC4"/>
</dbReference>
<dbReference type="EMBL" id="JAKWFO010000001">
    <property type="protein sequence ID" value="KAI9639594.1"/>
    <property type="molecule type" value="Genomic_DNA"/>
</dbReference>
<reference evidence="1" key="1">
    <citation type="journal article" date="2022" name="G3 (Bethesda)">
        <title>High quality genome of the basidiomycete yeast Dioszegia hungarica PDD-24b-2 isolated from cloud water.</title>
        <authorList>
            <person name="Jarrige D."/>
            <person name="Haridas S."/>
            <person name="Bleykasten-Grosshans C."/>
            <person name="Joly M."/>
            <person name="Nadalig T."/>
            <person name="Sancelme M."/>
            <person name="Vuilleumier S."/>
            <person name="Grigoriev I.V."/>
            <person name="Amato P."/>
            <person name="Bringel F."/>
        </authorList>
    </citation>
    <scope>NUCLEOTIDE SEQUENCE</scope>
    <source>
        <strain evidence="1">PDD-24b-2</strain>
    </source>
</reference>
<sequence>MESFKLAPQISTHHTHISPSNPYAPAFIFHLTRLTSTLFVWVGTGSSTGAGGPGSGVGLGQGGMGGVGEGGEGGMGGERKLAADWGVAMPSRGSMPTVATPVFRSGALDLAVPMAQRLARKFPSNQIHLSLSLPPTLTAPSGPSLDPSAGRTLLVMEKELGKWLEQVTKESTGAVA</sequence>
<dbReference type="PANTHER" id="PTHR33559">
    <property type="entry name" value="PROTEASOME ASSEMBLY CHAPERONE 4"/>
    <property type="match status" value="1"/>
</dbReference>
<name>A0AA38HHX9_9TREE</name>
<evidence type="ECO:0008006" key="3">
    <source>
        <dbReference type="Google" id="ProtNLM"/>
    </source>
</evidence>
<dbReference type="Proteomes" id="UP001164286">
    <property type="component" value="Unassembled WGS sequence"/>
</dbReference>
<comment type="caution">
    <text evidence="1">The sequence shown here is derived from an EMBL/GenBank/DDBJ whole genome shotgun (WGS) entry which is preliminary data.</text>
</comment>
<dbReference type="RefSeq" id="XP_052949371.1">
    <property type="nucleotide sequence ID" value="XM_053090836.1"/>
</dbReference>
<evidence type="ECO:0000313" key="2">
    <source>
        <dbReference type="Proteomes" id="UP001164286"/>
    </source>
</evidence>
<organism evidence="1 2">
    <name type="scientific">Dioszegia hungarica</name>
    <dbReference type="NCBI Taxonomy" id="4972"/>
    <lineage>
        <taxon>Eukaryota</taxon>
        <taxon>Fungi</taxon>
        <taxon>Dikarya</taxon>
        <taxon>Basidiomycota</taxon>
        <taxon>Agaricomycotina</taxon>
        <taxon>Tremellomycetes</taxon>
        <taxon>Tremellales</taxon>
        <taxon>Bulleribasidiaceae</taxon>
        <taxon>Dioszegia</taxon>
    </lineage>
</organism>
<gene>
    <name evidence="1" type="ORF">MKK02DRAFT_39915</name>
</gene>
<dbReference type="Pfam" id="PF16093">
    <property type="entry name" value="PAC4"/>
    <property type="match status" value="1"/>
</dbReference>
<protein>
    <recommendedName>
        <fullName evidence="3">Proteasome assembly chaperone 4</fullName>
    </recommendedName>
</protein>
<keyword evidence="2" id="KW-1185">Reference proteome</keyword>
<dbReference type="GeneID" id="77730041"/>